<dbReference type="AlphaFoldDB" id="A0A2W4QS05"/>
<dbReference type="PANTHER" id="PTHR33371:SF4">
    <property type="entry name" value="INTERMEMBRANE PHOSPHOLIPID TRANSPORT SYSTEM BINDING PROTEIN MLAD"/>
    <property type="match status" value="1"/>
</dbReference>
<dbReference type="InterPro" id="IPR052336">
    <property type="entry name" value="MlaD_Phospholipid_Transporter"/>
</dbReference>
<keyword evidence="1" id="KW-0472">Membrane</keyword>
<evidence type="ECO:0000259" key="2">
    <source>
        <dbReference type="Pfam" id="PF02470"/>
    </source>
</evidence>
<gene>
    <name evidence="3" type="ORF">DM484_23450</name>
</gene>
<reference evidence="3 4" key="1">
    <citation type="journal article" date="2018" name="Aquat. Microb. Ecol.">
        <title>Gammaproteobacterial methanotrophs dominate.</title>
        <authorList>
            <person name="Rissanen A.J."/>
            <person name="Saarenheimo J."/>
            <person name="Tiirola M."/>
            <person name="Peura S."/>
            <person name="Aalto S.L."/>
            <person name="Karvinen A."/>
            <person name="Nykanen H."/>
        </authorList>
    </citation>
    <scope>NUCLEOTIDE SEQUENCE [LARGE SCALE GENOMIC DNA]</scope>
    <source>
        <strain evidence="3">AMbin10</strain>
    </source>
</reference>
<dbReference type="PANTHER" id="PTHR33371">
    <property type="entry name" value="INTERMEMBRANE PHOSPHOLIPID TRANSPORT SYSTEM BINDING PROTEIN MLAD-RELATED"/>
    <property type="match status" value="1"/>
</dbReference>
<evidence type="ECO:0000256" key="1">
    <source>
        <dbReference type="SAM" id="Phobius"/>
    </source>
</evidence>
<dbReference type="Proteomes" id="UP000249396">
    <property type="component" value="Unassembled WGS sequence"/>
</dbReference>
<sequence>MGNKANPALIGGFIVGAVALIVVGVLLFANGFLSNPQKNMIFFEGSVNGLNIGALVKLKGVPVGKVVDILVIYDDQRGKIITPVIVEFTPEKIYDMQGGHIEKSTGENIKTMIKQGLRAQLQTLSLVTGQLFIDIILRPETPVKLLGGDNPLYPEIPSIPSSREQLENTIEEVVAMVRKMPIQQTVESLSNSIQAVEKLLKSPEIASSLGTLDHTLKDVRHLIQHIDGKIEPLTEELHGSAKESRLLLENLNKNAGPVMLNAQEAMKATTGTMEQARSTLATLDQVAGQNASLDLALKDLASAAKSLRVLADYLESHPDALLYGKNPKGE</sequence>
<feature type="transmembrane region" description="Helical" evidence="1">
    <location>
        <begin position="12"/>
        <end position="33"/>
    </location>
</feature>
<comment type="caution">
    <text evidence="3">The sequence shown here is derived from an EMBL/GenBank/DDBJ whole genome shotgun (WGS) entry which is preliminary data.</text>
</comment>
<keyword evidence="1" id="KW-0812">Transmembrane</keyword>
<dbReference type="EMBL" id="QJPH01000470">
    <property type="protein sequence ID" value="PZN72999.1"/>
    <property type="molecule type" value="Genomic_DNA"/>
</dbReference>
<evidence type="ECO:0000313" key="3">
    <source>
        <dbReference type="EMBL" id="PZN72999.1"/>
    </source>
</evidence>
<keyword evidence="1" id="KW-1133">Transmembrane helix</keyword>
<dbReference type="Pfam" id="PF02470">
    <property type="entry name" value="MlaD"/>
    <property type="match status" value="1"/>
</dbReference>
<evidence type="ECO:0000313" key="4">
    <source>
        <dbReference type="Proteomes" id="UP000249396"/>
    </source>
</evidence>
<organism evidence="3 4">
    <name type="scientific">Candidatus Methylumidiphilus alinenensis</name>
    <dbReference type="NCBI Taxonomy" id="2202197"/>
    <lineage>
        <taxon>Bacteria</taxon>
        <taxon>Pseudomonadati</taxon>
        <taxon>Pseudomonadota</taxon>
        <taxon>Gammaproteobacteria</taxon>
        <taxon>Methylococcales</taxon>
        <taxon>Candidatus Methylumidiphilus</taxon>
    </lineage>
</organism>
<feature type="domain" description="Mce/MlaD" evidence="2">
    <location>
        <begin position="45"/>
        <end position="136"/>
    </location>
</feature>
<proteinExistence type="predicted"/>
<protein>
    <recommendedName>
        <fullName evidence="2">Mce/MlaD domain-containing protein</fullName>
    </recommendedName>
</protein>
<accession>A0A2W4QS05</accession>
<dbReference type="InterPro" id="IPR003399">
    <property type="entry name" value="Mce/MlaD"/>
</dbReference>
<name>A0A2W4QS05_9GAMM</name>